<dbReference type="PROSITE" id="PS51782">
    <property type="entry name" value="LYSM"/>
    <property type="match status" value="1"/>
</dbReference>
<dbReference type="InterPro" id="IPR011098">
    <property type="entry name" value="G5_dom"/>
</dbReference>
<dbReference type="Pfam" id="PF01551">
    <property type="entry name" value="Peptidase_M23"/>
    <property type="match status" value="1"/>
</dbReference>
<dbReference type="SUPFAM" id="SSF51261">
    <property type="entry name" value="Duplicated hybrid motif"/>
    <property type="match status" value="1"/>
</dbReference>
<organism evidence="5 6">
    <name type="scientific">Symbiobacterium thermophilum</name>
    <dbReference type="NCBI Taxonomy" id="2734"/>
    <lineage>
        <taxon>Bacteria</taxon>
        <taxon>Bacillati</taxon>
        <taxon>Bacillota</taxon>
        <taxon>Clostridia</taxon>
        <taxon>Eubacteriales</taxon>
        <taxon>Symbiobacteriaceae</taxon>
        <taxon>Symbiobacterium</taxon>
    </lineage>
</organism>
<dbReference type="Pfam" id="PF07501">
    <property type="entry name" value="G5"/>
    <property type="match status" value="1"/>
</dbReference>
<feature type="domain" description="G5" evidence="3">
    <location>
        <begin position="221"/>
        <end position="301"/>
    </location>
</feature>
<comment type="caution">
    <text evidence="5">The sequence shown here is derived from an EMBL/GenBank/DDBJ whole genome shotgun (WGS) entry which is preliminary data.</text>
</comment>
<dbReference type="PANTHER" id="PTHR21666">
    <property type="entry name" value="PEPTIDASE-RELATED"/>
    <property type="match status" value="1"/>
</dbReference>
<dbReference type="PROSITE" id="PS51109">
    <property type="entry name" value="G5"/>
    <property type="match status" value="1"/>
</dbReference>
<dbReference type="PANTHER" id="PTHR21666:SF289">
    <property type="entry name" value="L-ALA--D-GLU ENDOPEPTIDASE"/>
    <property type="match status" value="1"/>
</dbReference>
<dbReference type="Proteomes" id="UP000732377">
    <property type="component" value="Unassembled WGS sequence"/>
</dbReference>
<feature type="compositionally biased region" description="Low complexity" evidence="2">
    <location>
        <begin position="28"/>
        <end position="43"/>
    </location>
</feature>
<dbReference type="Gene3D" id="3.10.350.10">
    <property type="entry name" value="LysM domain"/>
    <property type="match status" value="1"/>
</dbReference>
<dbReference type="SMART" id="SM00257">
    <property type="entry name" value="LysM"/>
    <property type="match status" value="1"/>
</dbReference>
<dbReference type="Gene3D" id="2.20.230.10">
    <property type="entry name" value="Resuscitation-promoting factor rpfb"/>
    <property type="match status" value="1"/>
</dbReference>
<gene>
    <name evidence="5" type="ORF">CWE10_11365</name>
</gene>
<name>A0A953LKA7_SYMTR</name>
<feature type="region of interest" description="Disordered" evidence="2">
    <location>
        <begin position="28"/>
        <end position="58"/>
    </location>
</feature>
<dbReference type="AlphaFoldDB" id="A0A953LKA7"/>
<dbReference type="GO" id="GO:0004222">
    <property type="term" value="F:metalloendopeptidase activity"/>
    <property type="evidence" value="ECO:0007669"/>
    <property type="project" value="TreeGrafter"/>
</dbReference>
<evidence type="ECO:0000313" key="5">
    <source>
        <dbReference type="EMBL" id="MBY6276787.1"/>
    </source>
</evidence>
<dbReference type="InterPro" id="IPR011055">
    <property type="entry name" value="Dup_hybrid_motif"/>
</dbReference>
<dbReference type="CDD" id="cd00118">
    <property type="entry name" value="LysM"/>
    <property type="match status" value="1"/>
</dbReference>
<dbReference type="InterPro" id="IPR050570">
    <property type="entry name" value="Cell_wall_metabolism_enzyme"/>
</dbReference>
<sequence length="429" mass="46065">MLVVLAAIISLGLAADLGVRNLQRSQPAAAADGQETGTGTAGAEPDQLASADTTDRERLDIASRQAQGPRTARDPLGEPAAAQVVEMKKAAVITVNGEPVVAVADEAAAREVVDTILSSYRESYLSDATVVEELSFAEAVTWEEGEVAADSIKTVEEAINVLLLGTDKVATYTVASGDTAWDIALEYGLTTDQLAKANPGVDIELLQIGQQLTITYKEPYVHPQSVSQRVVYEGIPFAEQRIEDDTLWPWESVVVTPGRSGTREKVIRERRQDGQIVSTEVLSSRVTAEPVTQVRRVGVKQVPDLGSGSLILPVVGEISSYYGPRWGTWHNGIDIAVPHGTPVRAADSGMVVYRGWNGNYGNMIEIDHGGGKMVTWYAHLSGFNVSVGQQVNKGDIIGYVGSTGYSTGPHLHFEIRIDGDPVNPLNYYP</sequence>
<evidence type="ECO:0000259" key="4">
    <source>
        <dbReference type="PROSITE" id="PS51782"/>
    </source>
</evidence>
<protein>
    <submittedName>
        <fullName evidence="5">Uncharacterized protein</fullName>
    </submittedName>
</protein>
<accession>A0A953LKA7</accession>
<dbReference type="InterPro" id="IPR036779">
    <property type="entry name" value="LysM_dom_sf"/>
</dbReference>
<keyword evidence="1" id="KW-0732">Signal</keyword>
<dbReference type="SMART" id="SM01208">
    <property type="entry name" value="G5"/>
    <property type="match status" value="1"/>
</dbReference>
<dbReference type="InterPro" id="IPR016047">
    <property type="entry name" value="M23ase_b-sheet_dom"/>
</dbReference>
<dbReference type="Pfam" id="PF01476">
    <property type="entry name" value="LysM"/>
    <property type="match status" value="1"/>
</dbReference>
<feature type="domain" description="LysM" evidence="4">
    <location>
        <begin position="170"/>
        <end position="214"/>
    </location>
</feature>
<proteinExistence type="predicted"/>
<evidence type="ECO:0000313" key="6">
    <source>
        <dbReference type="Proteomes" id="UP000732377"/>
    </source>
</evidence>
<dbReference type="CDD" id="cd12797">
    <property type="entry name" value="M23_peptidase"/>
    <property type="match status" value="1"/>
</dbReference>
<evidence type="ECO:0000259" key="3">
    <source>
        <dbReference type="PROSITE" id="PS51109"/>
    </source>
</evidence>
<evidence type="ECO:0000256" key="2">
    <source>
        <dbReference type="SAM" id="MobiDB-lite"/>
    </source>
</evidence>
<reference evidence="5" key="1">
    <citation type="submission" date="2017-11" db="EMBL/GenBank/DDBJ databases">
        <title>Three new genomes from thermophilic consortium.</title>
        <authorList>
            <person name="Quaggio R."/>
            <person name="Amgarten D."/>
            <person name="Setubal J.C."/>
        </authorList>
    </citation>
    <scope>NUCLEOTIDE SEQUENCE</scope>
    <source>
        <strain evidence="5">ZCTH01-B2</strain>
    </source>
</reference>
<dbReference type="SUPFAM" id="SSF54106">
    <property type="entry name" value="LysM domain"/>
    <property type="match status" value="1"/>
</dbReference>
<dbReference type="Gene3D" id="2.70.70.10">
    <property type="entry name" value="Glucose Permease (Domain IIA)"/>
    <property type="match status" value="1"/>
</dbReference>
<evidence type="ECO:0000256" key="1">
    <source>
        <dbReference type="ARBA" id="ARBA00022729"/>
    </source>
</evidence>
<dbReference type="InterPro" id="IPR018392">
    <property type="entry name" value="LysM"/>
</dbReference>
<dbReference type="EMBL" id="PIUK01000109">
    <property type="protein sequence ID" value="MBY6276787.1"/>
    <property type="molecule type" value="Genomic_DNA"/>
</dbReference>